<proteinExistence type="predicted"/>
<organism evidence="1 2">
    <name type="scientific">Deinococcus wulumuqiensis</name>
    <dbReference type="NCBI Taxonomy" id="980427"/>
    <lineage>
        <taxon>Bacteria</taxon>
        <taxon>Thermotogati</taxon>
        <taxon>Deinococcota</taxon>
        <taxon>Deinococci</taxon>
        <taxon>Deinococcales</taxon>
        <taxon>Deinococcaceae</taxon>
        <taxon>Deinococcus</taxon>
    </lineage>
</organism>
<evidence type="ECO:0000313" key="2">
    <source>
        <dbReference type="Proteomes" id="UP000253744"/>
    </source>
</evidence>
<dbReference type="Proteomes" id="UP000253744">
    <property type="component" value="Plasmid pDrdI"/>
</dbReference>
<reference evidence="1 2" key="1">
    <citation type="submission" date="2018-07" db="EMBL/GenBank/DDBJ databases">
        <title>Complete Genome and Methylome Analysis of Deinococcus wulumuqiensis NEB 479.</title>
        <authorList>
            <person name="Fomenkov A."/>
            <person name="Luyten Y."/>
            <person name="Vincze T."/>
            <person name="Anton B.P."/>
            <person name="Clark T."/>
            <person name="Roberts R.J."/>
            <person name="Morgan R.D."/>
        </authorList>
    </citation>
    <scope>NUCLEOTIDE SEQUENCE [LARGE SCALE GENOMIC DNA]</scope>
    <source>
        <strain evidence="1 2">NEB 479</strain>
        <plasmid evidence="2">Plasmid pdrdi</plasmid>
    </source>
</reference>
<gene>
    <name evidence="1" type="ORF">DVJ83_15725</name>
</gene>
<sequence length="131" mass="14902">MQARLAEAQTDLERRRWSVLCLLMETPDLQVVARQVGMSDQTVRALLRRYNEDGPSAMAHGNRGRVVQERRLLTGEQEAELRGWLAQERPSNAELSAWIAERCGRVPDATTLWIYRRGCESHSRAGRRASG</sequence>
<name>A0A345ILP0_9DEIO</name>
<dbReference type="AlphaFoldDB" id="A0A345ILP0"/>
<dbReference type="SUPFAM" id="SSF46689">
    <property type="entry name" value="Homeodomain-like"/>
    <property type="match status" value="1"/>
</dbReference>
<geneLocation type="plasmid" evidence="2">
    <name>pdrdi</name>
</geneLocation>
<accession>A0A345ILP0</accession>
<keyword evidence="1" id="KW-0614">Plasmid</keyword>
<dbReference type="RefSeq" id="WP_420898777.1">
    <property type="nucleotide sequence ID" value="NZ_CP031163.1"/>
</dbReference>
<protein>
    <submittedName>
        <fullName evidence="1">Helix-turn-helix domain-containing protein</fullName>
    </submittedName>
</protein>
<dbReference type="InterPro" id="IPR009057">
    <property type="entry name" value="Homeodomain-like_sf"/>
</dbReference>
<dbReference type="EMBL" id="CP031163">
    <property type="protein sequence ID" value="AXH00613.1"/>
    <property type="molecule type" value="Genomic_DNA"/>
</dbReference>
<dbReference type="KEGG" id="dwu:DVJ83_15725"/>
<dbReference type="Pfam" id="PF13551">
    <property type="entry name" value="HTH_29"/>
    <property type="match status" value="1"/>
</dbReference>
<evidence type="ECO:0000313" key="1">
    <source>
        <dbReference type="EMBL" id="AXH00613.1"/>
    </source>
</evidence>